<evidence type="ECO:0000313" key="1">
    <source>
        <dbReference type="EMBL" id="MDI9261050.1"/>
    </source>
</evidence>
<name>A0ABT6Y159_ALISE</name>
<proteinExistence type="predicted"/>
<dbReference type="RefSeq" id="WP_283204460.1">
    <property type="nucleotide sequence ID" value="NZ_JASGCB010000031.1"/>
</dbReference>
<dbReference type="Proteomes" id="UP001529245">
    <property type="component" value="Unassembled WGS sequence"/>
</dbReference>
<protein>
    <recommendedName>
        <fullName evidence="3">Flp pilus-assembly TadG-like N-terminal domain-containing protein</fullName>
    </recommendedName>
</protein>
<dbReference type="EMBL" id="JASGCB010000031">
    <property type="protein sequence ID" value="MDI9261050.1"/>
    <property type="molecule type" value="Genomic_DNA"/>
</dbReference>
<reference evidence="1 2" key="1">
    <citation type="submission" date="2023-04" db="EMBL/GenBank/DDBJ databases">
        <title>A. sendaiensis sub sp. chiapanensis a novel subspecie with specific adaptation in bacterial cell wall isolated from an active volcano.</title>
        <authorList>
            <person name="Alvarez Gutierrez P.E."/>
            <person name="Ortiz Cortes L.Y."/>
        </authorList>
    </citation>
    <scope>NUCLEOTIDE SEQUENCE [LARGE SCALE GENOMIC DNA]</scope>
    <source>
        <strain evidence="1 2">PA2</strain>
    </source>
</reference>
<sequence length="151" mass="16596">MTLIPGNLLMWILFMLFTVLGLDVGVTLYDNTVLHHALLSVADTAAQQLLFQDGENEGAINIPQAEAAGNAMWQLEQSQMAWGPWDQDVSYSFSASPNAPPGYDDTVTVSVTYDNPWSFSNAFLQWFGVAQVFDDTVTVSATRTVPEAMQE</sequence>
<evidence type="ECO:0000313" key="2">
    <source>
        <dbReference type="Proteomes" id="UP001529245"/>
    </source>
</evidence>
<comment type="caution">
    <text evidence="1">The sequence shown here is derived from an EMBL/GenBank/DDBJ whole genome shotgun (WGS) entry which is preliminary data.</text>
</comment>
<gene>
    <name evidence="1" type="ORF">QID03_12865</name>
</gene>
<organism evidence="1 2">
    <name type="scientific">Alicyclobacillus sendaiensis PA2</name>
    <dbReference type="NCBI Taxonomy" id="3029425"/>
    <lineage>
        <taxon>Bacteria</taxon>
        <taxon>Bacillati</taxon>
        <taxon>Bacillota</taxon>
        <taxon>Bacilli</taxon>
        <taxon>Bacillales</taxon>
        <taxon>Alicyclobacillaceae</taxon>
        <taxon>Alicyclobacillus</taxon>
    </lineage>
</organism>
<accession>A0ABT6Y159</accession>
<evidence type="ECO:0008006" key="3">
    <source>
        <dbReference type="Google" id="ProtNLM"/>
    </source>
</evidence>
<keyword evidence="2" id="KW-1185">Reference proteome</keyword>